<organism evidence="1 2">
    <name type="scientific">Clytia hemisphaerica</name>
    <dbReference type="NCBI Taxonomy" id="252671"/>
    <lineage>
        <taxon>Eukaryota</taxon>
        <taxon>Metazoa</taxon>
        <taxon>Cnidaria</taxon>
        <taxon>Hydrozoa</taxon>
        <taxon>Hydroidolina</taxon>
        <taxon>Leptothecata</taxon>
        <taxon>Obeliida</taxon>
        <taxon>Clytiidae</taxon>
        <taxon>Clytia</taxon>
    </lineage>
</organism>
<name>A0A7M5WYC5_9CNID</name>
<evidence type="ECO:0000313" key="1">
    <source>
        <dbReference type="EnsemblMetazoa" id="CLYHEMP014765.1"/>
    </source>
</evidence>
<dbReference type="Proteomes" id="UP000594262">
    <property type="component" value="Unplaced"/>
</dbReference>
<proteinExistence type="predicted"/>
<protein>
    <submittedName>
        <fullName evidence="1">Uncharacterized protein</fullName>
    </submittedName>
</protein>
<accession>A0A7M5WYC5</accession>
<sequence>MGFFELVTNDDFGLLLDSLTVLFKLPLPFPVDKGIFTFDLSDTSWSMRTIESSLIDFVGLHGCSFSRDKLTNLSNFFFNDFFEFSSLNKHFENCLCKVYTALLAPLLFVLGARCSVLVIATDLKTSRQSPFIERYGAY</sequence>
<keyword evidence="2" id="KW-1185">Reference proteome</keyword>
<reference evidence="1" key="1">
    <citation type="submission" date="2021-01" db="UniProtKB">
        <authorList>
            <consortium name="EnsemblMetazoa"/>
        </authorList>
    </citation>
    <scope>IDENTIFICATION</scope>
</reference>
<dbReference type="EnsemblMetazoa" id="CLYHEMT014765.1">
    <property type="protein sequence ID" value="CLYHEMP014765.1"/>
    <property type="gene ID" value="CLYHEMG014765"/>
</dbReference>
<dbReference type="AlphaFoldDB" id="A0A7M5WYC5"/>
<evidence type="ECO:0000313" key="2">
    <source>
        <dbReference type="Proteomes" id="UP000594262"/>
    </source>
</evidence>